<evidence type="ECO:0000313" key="3">
    <source>
        <dbReference type="EMBL" id="SHE34217.1"/>
    </source>
</evidence>
<dbReference type="GO" id="GO:0008713">
    <property type="term" value="F:ADP-heptose-lipopolysaccharide heptosyltransferase activity"/>
    <property type="evidence" value="ECO:0007669"/>
    <property type="project" value="TreeGrafter"/>
</dbReference>
<keyword evidence="4" id="KW-1185">Reference proteome</keyword>
<name>A0A1M4SQJ1_9BACT</name>
<keyword evidence="1" id="KW-0328">Glycosyltransferase</keyword>
<dbReference type="Gene3D" id="3.40.50.2000">
    <property type="entry name" value="Glycogen Phosphorylase B"/>
    <property type="match status" value="2"/>
</dbReference>
<accession>A0A1M4SQJ1</accession>
<reference evidence="4" key="1">
    <citation type="submission" date="2016-11" db="EMBL/GenBank/DDBJ databases">
        <authorList>
            <person name="Varghese N."/>
            <person name="Submissions S."/>
        </authorList>
    </citation>
    <scope>NUCLEOTIDE SEQUENCE [LARGE SCALE GENOMIC DNA]</scope>
    <source>
        <strain evidence="4">DSM 9756</strain>
    </source>
</reference>
<proteinExistence type="predicted"/>
<evidence type="ECO:0000313" key="4">
    <source>
        <dbReference type="Proteomes" id="UP000184076"/>
    </source>
</evidence>
<dbReference type="InterPro" id="IPR051199">
    <property type="entry name" value="LPS_LOS_Heptosyltrfase"/>
</dbReference>
<dbReference type="GO" id="GO:0005829">
    <property type="term" value="C:cytosol"/>
    <property type="evidence" value="ECO:0007669"/>
    <property type="project" value="TreeGrafter"/>
</dbReference>
<dbReference type="Proteomes" id="UP000184076">
    <property type="component" value="Unassembled WGS sequence"/>
</dbReference>
<dbReference type="GO" id="GO:0009244">
    <property type="term" value="P:lipopolysaccharide core region biosynthetic process"/>
    <property type="evidence" value="ECO:0007669"/>
    <property type="project" value="TreeGrafter"/>
</dbReference>
<evidence type="ECO:0000256" key="2">
    <source>
        <dbReference type="ARBA" id="ARBA00022679"/>
    </source>
</evidence>
<organism evidence="3 4">
    <name type="scientific">Desulfacinum infernum DSM 9756</name>
    <dbReference type="NCBI Taxonomy" id="1121391"/>
    <lineage>
        <taxon>Bacteria</taxon>
        <taxon>Pseudomonadati</taxon>
        <taxon>Thermodesulfobacteriota</taxon>
        <taxon>Syntrophobacteria</taxon>
        <taxon>Syntrophobacterales</taxon>
        <taxon>Syntrophobacteraceae</taxon>
        <taxon>Desulfacinum</taxon>
    </lineage>
</organism>
<gene>
    <name evidence="3" type="ORF">SAMN02745206_00154</name>
</gene>
<dbReference type="CDD" id="cd03789">
    <property type="entry name" value="GT9_LPS_heptosyltransferase"/>
    <property type="match status" value="1"/>
</dbReference>
<dbReference type="EMBL" id="FQVB01000003">
    <property type="protein sequence ID" value="SHE34217.1"/>
    <property type="molecule type" value="Genomic_DNA"/>
</dbReference>
<keyword evidence="2 3" id="KW-0808">Transferase</keyword>
<protein>
    <submittedName>
        <fullName evidence="3">Heptosyltransferase-1</fullName>
    </submittedName>
</protein>
<dbReference type="STRING" id="1121391.SAMN02745206_00154"/>
<dbReference type="PANTHER" id="PTHR30160:SF1">
    <property type="entry name" value="LIPOPOLYSACCHARIDE 1,2-N-ACETYLGLUCOSAMINETRANSFERASE-RELATED"/>
    <property type="match status" value="1"/>
</dbReference>
<dbReference type="InterPro" id="IPR002201">
    <property type="entry name" value="Glyco_trans_9"/>
</dbReference>
<sequence>MRIQCGRPESILVIRPSAIGDIVMASPMLPRLRGAFPQARIHWVAEPAMADLLAHHPDLDGVIVWPKQEWNRLIKKGRFPALIRKVRAFREELASKRPDLVLDIQGLLRSRFLARLSGAPLRVGFRSKEPPLGLMTHIIDRGPSTKHIGSEYHYILDVLGVGPARPGCAFPIGESAMERARNLLERENMRGPYCVLAPFTTRPQKHWLEDRWARVADILRDDLGLEVILLGGPADRPSAKRIQSLCSGRVHVMCGKSNLLESFAIVTGASLTIGVDTGLTHMAMVQCRPAIALFGATCPYLFTDGTRSRVLYHPLACSPCKRSPVCGSSYPCMRSITVEEVVENAKELVGSGG</sequence>
<dbReference type="Pfam" id="PF01075">
    <property type="entry name" value="Glyco_transf_9"/>
    <property type="match status" value="1"/>
</dbReference>
<dbReference type="PANTHER" id="PTHR30160">
    <property type="entry name" value="TETRAACYLDISACCHARIDE 4'-KINASE-RELATED"/>
    <property type="match status" value="1"/>
</dbReference>
<evidence type="ECO:0000256" key="1">
    <source>
        <dbReference type="ARBA" id="ARBA00022676"/>
    </source>
</evidence>
<dbReference type="SUPFAM" id="SSF53756">
    <property type="entry name" value="UDP-Glycosyltransferase/glycogen phosphorylase"/>
    <property type="match status" value="1"/>
</dbReference>
<dbReference type="RefSeq" id="WP_084075814.1">
    <property type="nucleotide sequence ID" value="NZ_FQVB01000003.1"/>
</dbReference>
<dbReference type="OrthoDB" id="9760688at2"/>
<dbReference type="AlphaFoldDB" id="A0A1M4SQJ1"/>